<comment type="caution">
    <text evidence="2">The sequence shown here is derived from an EMBL/GenBank/DDBJ whole genome shotgun (WGS) entry which is preliminary data.</text>
</comment>
<name>A0AAD4G9Y0_BOLED</name>
<proteinExistence type="predicted"/>
<dbReference type="EMBL" id="WHUW01000038">
    <property type="protein sequence ID" value="KAF8432765.1"/>
    <property type="molecule type" value="Genomic_DNA"/>
</dbReference>
<sequence length="414" mass="46042">MDGKTTAKLHKLRAYLENLPDTIPIRTEVYGIYSFDFFNVDDEDMKDLGVEGAVNRQLEVRLGHRRDGPVVFRERGPGLTEVVTVLESHLTQLSGSVILLKWLDDLIEAAIQAYQKARCPLPNVPGIELDTPAASNDSAASNGPTRTGKLDTKILQSFEDPDYVDLPEINDSRRSGGKLLPLLVKVSRRCQKKNYHDGEKQVDWIRCIGSRGCKMSWAYPRNRQRVLTHVSKCNWLPSELRKAALAQMSENAVGPDAVISEPSPTATVADSSQHPQALPKKDLFQPFVREGRRELKEKVDYALMQYIVCCGIPPSTVDVKEFKQMVSTLNNSYDPPSSSTLTSKLIPNEAAKLSLSTKNIPEDSVTACRPRVRPNSFLACTTPIHALDMINDIQLDSQAIQRCNQLSADACLNL</sequence>
<organism evidence="2 3">
    <name type="scientific">Boletus edulis BED1</name>
    <dbReference type="NCBI Taxonomy" id="1328754"/>
    <lineage>
        <taxon>Eukaryota</taxon>
        <taxon>Fungi</taxon>
        <taxon>Dikarya</taxon>
        <taxon>Basidiomycota</taxon>
        <taxon>Agaricomycotina</taxon>
        <taxon>Agaricomycetes</taxon>
        <taxon>Agaricomycetidae</taxon>
        <taxon>Boletales</taxon>
        <taxon>Boletineae</taxon>
        <taxon>Boletaceae</taxon>
        <taxon>Boletoideae</taxon>
        <taxon>Boletus</taxon>
    </lineage>
</organism>
<gene>
    <name evidence="2" type="ORF">L210DRAFT_3633362</name>
</gene>
<evidence type="ECO:0000313" key="2">
    <source>
        <dbReference type="EMBL" id="KAF8432765.1"/>
    </source>
</evidence>
<dbReference type="AlphaFoldDB" id="A0AAD4G9Y0"/>
<evidence type="ECO:0000313" key="3">
    <source>
        <dbReference type="Proteomes" id="UP001194468"/>
    </source>
</evidence>
<reference evidence="2" key="2">
    <citation type="journal article" date="2020" name="Nat. Commun.">
        <title>Large-scale genome sequencing of mycorrhizal fungi provides insights into the early evolution of symbiotic traits.</title>
        <authorList>
            <person name="Miyauchi S."/>
            <person name="Kiss E."/>
            <person name="Kuo A."/>
            <person name="Drula E."/>
            <person name="Kohler A."/>
            <person name="Sanchez-Garcia M."/>
            <person name="Morin E."/>
            <person name="Andreopoulos B."/>
            <person name="Barry K.W."/>
            <person name="Bonito G."/>
            <person name="Buee M."/>
            <person name="Carver A."/>
            <person name="Chen C."/>
            <person name="Cichocki N."/>
            <person name="Clum A."/>
            <person name="Culley D."/>
            <person name="Crous P.W."/>
            <person name="Fauchery L."/>
            <person name="Girlanda M."/>
            <person name="Hayes R.D."/>
            <person name="Keri Z."/>
            <person name="LaButti K."/>
            <person name="Lipzen A."/>
            <person name="Lombard V."/>
            <person name="Magnuson J."/>
            <person name="Maillard F."/>
            <person name="Murat C."/>
            <person name="Nolan M."/>
            <person name="Ohm R.A."/>
            <person name="Pangilinan J."/>
            <person name="Pereira M.F."/>
            <person name="Perotto S."/>
            <person name="Peter M."/>
            <person name="Pfister S."/>
            <person name="Riley R."/>
            <person name="Sitrit Y."/>
            <person name="Stielow J.B."/>
            <person name="Szollosi G."/>
            <person name="Zifcakova L."/>
            <person name="Stursova M."/>
            <person name="Spatafora J.W."/>
            <person name="Tedersoo L."/>
            <person name="Vaario L.M."/>
            <person name="Yamada A."/>
            <person name="Yan M."/>
            <person name="Wang P."/>
            <person name="Xu J."/>
            <person name="Bruns T."/>
            <person name="Baldrian P."/>
            <person name="Vilgalys R."/>
            <person name="Dunand C."/>
            <person name="Henrissat B."/>
            <person name="Grigoriev I.V."/>
            <person name="Hibbett D."/>
            <person name="Nagy L.G."/>
            <person name="Martin F.M."/>
        </authorList>
    </citation>
    <scope>NUCLEOTIDE SEQUENCE</scope>
    <source>
        <strain evidence="2">BED1</strain>
    </source>
</reference>
<reference evidence="2" key="1">
    <citation type="submission" date="2019-10" db="EMBL/GenBank/DDBJ databases">
        <authorList>
            <consortium name="DOE Joint Genome Institute"/>
            <person name="Kuo A."/>
            <person name="Miyauchi S."/>
            <person name="Kiss E."/>
            <person name="Drula E."/>
            <person name="Kohler A."/>
            <person name="Sanchez-Garcia M."/>
            <person name="Andreopoulos B."/>
            <person name="Barry K.W."/>
            <person name="Bonito G."/>
            <person name="Buee M."/>
            <person name="Carver A."/>
            <person name="Chen C."/>
            <person name="Cichocki N."/>
            <person name="Clum A."/>
            <person name="Culley D."/>
            <person name="Crous P.W."/>
            <person name="Fauchery L."/>
            <person name="Girlanda M."/>
            <person name="Hayes R."/>
            <person name="Keri Z."/>
            <person name="LaButti K."/>
            <person name="Lipzen A."/>
            <person name="Lombard V."/>
            <person name="Magnuson J."/>
            <person name="Maillard F."/>
            <person name="Morin E."/>
            <person name="Murat C."/>
            <person name="Nolan M."/>
            <person name="Ohm R."/>
            <person name="Pangilinan J."/>
            <person name="Pereira M."/>
            <person name="Perotto S."/>
            <person name="Peter M."/>
            <person name="Riley R."/>
            <person name="Sitrit Y."/>
            <person name="Stielow B."/>
            <person name="Szollosi G."/>
            <person name="Zifcakova L."/>
            <person name="Stursova M."/>
            <person name="Spatafora J.W."/>
            <person name="Tedersoo L."/>
            <person name="Vaario L.-M."/>
            <person name="Yamada A."/>
            <person name="Yan M."/>
            <person name="Wang P."/>
            <person name="Xu J."/>
            <person name="Bruns T."/>
            <person name="Baldrian P."/>
            <person name="Vilgalys R."/>
            <person name="Henrissat B."/>
            <person name="Grigoriev I.V."/>
            <person name="Hibbett D."/>
            <person name="Nagy L.G."/>
            <person name="Martin F.M."/>
        </authorList>
    </citation>
    <scope>NUCLEOTIDE SEQUENCE</scope>
    <source>
        <strain evidence="2">BED1</strain>
    </source>
</reference>
<feature type="region of interest" description="Disordered" evidence="1">
    <location>
        <begin position="130"/>
        <end position="149"/>
    </location>
</feature>
<dbReference type="Proteomes" id="UP001194468">
    <property type="component" value="Unassembled WGS sequence"/>
</dbReference>
<accession>A0AAD4G9Y0</accession>
<feature type="compositionally biased region" description="Polar residues" evidence="1">
    <location>
        <begin position="133"/>
        <end position="145"/>
    </location>
</feature>
<keyword evidence="3" id="KW-1185">Reference proteome</keyword>
<protein>
    <submittedName>
        <fullName evidence="2">Uncharacterized protein</fullName>
    </submittedName>
</protein>
<evidence type="ECO:0000256" key="1">
    <source>
        <dbReference type="SAM" id="MobiDB-lite"/>
    </source>
</evidence>